<accession>A0A447CSE8</accession>
<name>A0A447CSE8_9BRAD</name>
<gene>
    <name evidence="7 9" type="primary">recO</name>
    <name evidence="9" type="ORF">RHODGE_RHODGE_01263</name>
</gene>
<dbReference type="NCBIfam" id="TIGR00613">
    <property type="entry name" value="reco"/>
    <property type="match status" value="1"/>
</dbReference>
<dbReference type="InterPro" id="IPR042242">
    <property type="entry name" value="RecO_C"/>
</dbReference>
<dbReference type="RefSeq" id="WP_129608240.1">
    <property type="nucleotide sequence ID" value="NZ_UWOC01000110.1"/>
</dbReference>
<dbReference type="Gene3D" id="1.20.1440.120">
    <property type="entry name" value="Recombination protein O, C-terminal domain"/>
    <property type="match status" value="1"/>
</dbReference>
<dbReference type="SUPFAM" id="SSF50249">
    <property type="entry name" value="Nucleic acid-binding proteins"/>
    <property type="match status" value="1"/>
</dbReference>
<evidence type="ECO:0000313" key="9">
    <source>
        <dbReference type="EMBL" id="VCU08129.1"/>
    </source>
</evidence>
<evidence type="ECO:0000256" key="5">
    <source>
        <dbReference type="ARBA" id="ARBA00023204"/>
    </source>
</evidence>
<dbReference type="GO" id="GO:0006302">
    <property type="term" value="P:double-strand break repair"/>
    <property type="evidence" value="ECO:0007669"/>
    <property type="project" value="TreeGrafter"/>
</dbReference>
<dbReference type="PANTHER" id="PTHR33991">
    <property type="entry name" value="DNA REPAIR PROTEIN RECO"/>
    <property type="match status" value="1"/>
</dbReference>
<evidence type="ECO:0000256" key="6">
    <source>
        <dbReference type="ARBA" id="ARBA00033409"/>
    </source>
</evidence>
<dbReference type="InterPro" id="IPR012340">
    <property type="entry name" value="NA-bd_OB-fold"/>
</dbReference>
<keyword evidence="5 7" id="KW-0234">DNA repair</keyword>
<dbReference type="OrthoDB" id="9804792at2"/>
<evidence type="ECO:0000256" key="1">
    <source>
        <dbReference type="ARBA" id="ARBA00007452"/>
    </source>
</evidence>
<evidence type="ECO:0000256" key="3">
    <source>
        <dbReference type="ARBA" id="ARBA00022763"/>
    </source>
</evidence>
<reference evidence="10" key="1">
    <citation type="submission" date="2018-10" db="EMBL/GenBank/DDBJ databases">
        <authorList>
            <person name="Peiro R."/>
            <person name="Begona"/>
            <person name="Cbmso G."/>
            <person name="Lopez M."/>
            <person name="Gonzalez S."/>
            <person name="Sacristan E."/>
            <person name="Castillo E."/>
        </authorList>
    </citation>
    <scope>NUCLEOTIDE SEQUENCE [LARGE SCALE GENOMIC DNA]</scope>
</reference>
<dbReference type="InterPro" id="IPR022572">
    <property type="entry name" value="DNA_rep/recomb_RecO_N"/>
</dbReference>
<dbReference type="InterPro" id="IPR003717">
    <property type="entry name" value="RecO"/>
</dbReference>
<evidence type="ECO:0000256" key="7">
    <source>
        <dbReference type="HAMAP-Rule" id="MF_00201"/>
    </source>
</evidence>
<evidence type="ECO:0000313" key="10">
    <source>
        <dbReference type="Proteomes" id="UP000289200"/>
    </source>
</evidence>
<keyword evidence="3 7" id="KW-0227">DNA damage</keyword>
<organism evidence="9 10">
    <name type="scientific">Rhodoplanes serenus</name>
    <dbReference type="NCBI Taxonomy" id="200615"/>
    <lineage>
        <taxon>Bacteria</taxon>
        <taxon>Pseudomonadati</taxon>
        <taxon>Pseudomonadota</taxon>
        <taxon>Alphaproteobacteria</taxon>
        <taxon>Hyphomicrobiales</taxon>
        <taxon>Nitrobacteraceae</taxon>
        <taxon>Rhodoplanes</taxon>
    </lineage>
</organism>
<comment type="function">
    <text evidence="7">Involved in DNA repair and RecF pathway recombination.</text>
</comment>
<comment type="caution">
    <text evidence="9">The sequence shown here is derived from an EMBL/GenBank/DDBJ whole genome shotgun (WGS) entry which is preliminary data.</text>
</comment>
<dbReference type="GO" id="GO:0006310">
    <property type="term" value="P:DNA recombination"/>
    <property type="evidence" value="ECO:0007669"/>
    <property type="project" value="UniProtKB-UniRule"/>
</dbReference>
<dbReference type="InterPro" id="IPR037278">
    <property type="entry name" value="ARFGAP/RecO"/>
</dbReference>
<evidence type="ECO:0000256" key="2">
    <source>
        <dbReference type="ARBA" id="ARBA00021310"/>
    </source>
</evidence>
<feature type="domain" description="DNA replication/recombination mediator RecO N-terminal" evidence="8">
    <location>
        <begin position="1"/>
        <end position="71"/>
    </location>
</feature>
<protein>
    <recommendedName>
        <fullName evidence="2 7">DNA repair protein RecO</fullName>
    </recommendedName>
    <alternativeName>
        <fullName evidence="6 7">Recombination protein O</fullName>
    </alternativeName>
</protein>
<dbReference type="AlphaFoldDB" id="A0A447CSE8"/>
<dbReference type="Gene3D" id="2.40.50.140">
    <property type="entry name" value="Nucleic acid-binding proteins"/>
    <property type="match status" value="1"/>
</dbReference>
<proteinExistence type="inferred from homology"/>
<sequence length="261" mass="27567">MQWSEEGIVLGVRRHGETSAIAELMTRQRGRHLGLVRGGAGPRLQAVLQPGNRVAATWRARLDEHLGNYTVEGVRLRAGALLSRPHALYGVVHLAALARLLPERDPHPAVHDSLDAILDHIADPRLAGVLVARFEVLMLAELGFGLDLDTCAATGTAADLVYVSPKSGRAVSRAAGAPWHDRLLPLPAVLAGEAPVGAVAATGEALAQAFRTTGYFLGRHVFEPRGLPLPDARAHFVAALTRTSPAACCIAESQGGVSAVR</sequence>
<dbReference type="SUPFAM" id="SSF57863">
    <property type="entry name" value="ArfGap/RecO-like zinc finger"/>
    <property type="match status" value="1"/>
</dbReference>
<keyword evidence="10" id="KW-1185">Reference proteome</keyword>
<keyword evidence="4 7" id="KW-0233">DNA recombination</keyword>
<dbReference type="Pfam" id="PF02565">
    <property type="entry name" value="RecO_C"/>
    <property type="match status" value="1"/>
</dbReference>
<dbReference type="Pfam" id="PF11967">
    <property type="entry name" value="RecO_N"/>
    <property type="match status" value="1"/>
</dbReference>
<dbReference type="EMBL" id="UWOC01000110">
    <property type="protein sequence ID" value="VCU08129.1"/>
    <property type="molecule type" value="Genomic_DNA"/>
</dbReference>
<dbReference type="PANTHER" id="PTHR33991:SF1">
    <property type="entry name" value="DNA REPAIR PROTEIN RECO"/>
    <property type="match status" value="1"/>
</dbReference>
<dbReference type="GO" id="GO:0043590">
    <property type="term" value="C:bacterial nucleoid"/>
    <property type="evidence" value="ECO:0007669"/>
    <property type="project" value="TreeGrafter"/>
</dbReference>
<dbReference type="Proteomes" id="UP000289200">
    <property type="component" value="Unassembled WGS sequence"/>
</dbReference>
<evidence type="ECO:0000259" key="8">
    <source>
        <dbReference type="Pfam" id="PF11967"/>
    </source>
</evidence>
<comment type="similarity">
    <text evidence="1 7">Belongs to the RecO family.</text>
</comment>
<evidence type="ECO:0000256" key="4">
    <source>
        <dbReference type="ARBA" id="ARBA00023172"/>
    </source>
</evidence>
<dbReference type="HAMAP" id="MF_00201">
    <property type="entry name" value="RecO"/>
    <property type="match status" value="1"/>
</dbReference>